<organism evidence="2 3">
    <name type="scientific">Caulobacter endophyticus</name>
    <dbReference type="NCBI Taxonomy" id="2172652"/>
    <lineage>
        <taxon>Bacteria</taxon>
        <taxon>Pseudomonadati</taxon>
        <taxon>Pseudomonadota</taxon>
        <taxon>Alphaproteobacteria</taxon>
        <taxon>Caulobacterales</taxon>
        <taxon>Caulobacteraceae</taxon>
        <taxon>Caulobacter</taxon>
    </lineage>
</organism>
<feature type="region of interest" description="Disordered" evidence="1">
    <location>
        <begin position="79"/>
        <end position="98"/>
    </location>
</feature>
<accession>A0A2T9KAQ5</accession>
<feature type="region of interest" description="Disordered" evidence="1">
    <location>
        <begin position="1"/>
        <end position="26"/>
    </location>
</feature>
<name>A0A2T9KAQ5_9CAUL</name>
<feature type="compositionally biased region" description="Low complexity" evidence="1">
    <location>
        <begin position="9"/>
        <end position="25"/>
    </location>
</feature>
<comment type="caution">
    <text evidence="2">The sequence shown here is derived from an EMBL/GenBank/DDBJ whole genome shotgun (WGS) entry which is preliminary data.</text>
</comment>
<gene>
    <name evidence="2" type="ORF">DDF67_04515</name>
</gene>
<evidence type="ECO:0000313" key="2">
    <source>
        <dbReference type="EMBL" id="PVM92953.1"/>
    </source>
</evidence>
<evidence type="ECO:0000313" key="3">
    <source>
        <dbReference type="Proteomes" id="UP000245073"/>
    </source>
</evidence>
<protein>
    <submittedName>
        <fullName evidence="2">Uncharacterized protein</fullName>
    </submittedName>
</protein>
<reference evidence="2 3" key="1">
    <citation type="submission" date="2018-04" db="EMBL/GenBank/DDBJ databases">
        <title>The genome sequence of Caulobacter sp. 744.</title>
        <authorList>
            <person name="Gao J."/>
            <person name="Sun J."/>
        </authorList>
    </citation>
    <scope>NUCLEOTIDE SEQUENCE [LARGE SCALE GENOMIC DNA]</scope>
    <source>
        <strain evidence="2 3">774</strain>
    </source>
</reference>
<sequence>MLAAAADVLSASGTSPSGPSGHLPLQGEDLWARLRSLPRDGALVRGGAERPGGARRPCVCLAFRLRRPLRRIICLGGARGAGDVSTQGPAFPPDGQDQ</sequence>
<dbReference type="Proteomes" id="UP000245073">
    <property type="component" value="Unassembled WGS sequence"/>
</dbReference>
<dbReference type="AlphaFoldDB" id="A0A2T9KAQ5"/>
<dbReference type="EMBL" id="QDKQ01000023">
    <property type="protein sequence ID" value="PVM92953.1"/>
    <property type="molecule type" value="Genomic_DNA"/>
</dbReference>
<evidence type="ECO:0000256" key="1">
    <source>
        <dbReference type="SAM" id="MobiDB-lite"/>
    </source>
</evidence>
<proteinExistence type="predicted"/>
<keyword evidence="3" id="KW-1185">Reference proteome</keyword>